<reference evidence="2" key="1">
    <citation type="submission" date="2020-05" db="EMBL/GenBank/DDBJ databases">
        <title>Phylogenomic resolution of chytrid fungi.</title>
        <authorList>
            <person name="Stajich J.E."/>
            <person name="Amses K."/>
            <person name="Simmons R."/>
            <person name="Seto K."/>
            <person name="Myers J."/>
            <person name="Bonds A."/>
            <person name="Quandt C.A."/>
            <person name="Barry K."/>
            <person name="Liu P."/>
            <person name="Grigoriev I."/>
            <person name="Longcore J.E."/>
            <person name="James T.Y."/>
        </authorList>
    </citation>
    <scope>NUCLEOTIDE SEQUENCE</scope>
    <source>
        <strain evidence="2">JEL0318</strain>
    </source>
</reference>
<evidence type="ECO:0000256" key="1">
    <source>
        <dbReference type="ARBA" id="ARBA00023172"/>
    </source>
</evidence>
<dbReference type="InterPro" id="IPR011010">
    <property type="entry name" value="DNA_brk_join_enz"/>
</dbReference>
<sequence length="254" mass="29579">MENITNVYKKQCDDLSANRVDNFTKARPALVERFTERQVMIDTLKNSFSEEWRNKTFQTAEERFTYQYLVETMLLIIPDRTRRRDVAETRLRNVTLDDNTYLKEGGIQIRYCKKTGEKEVFCDFKDDQELKEAVAKLVKLRENQGRDHLFVTRIREPSNCDTFFKNNTFKNKMPKLGLPKLGMENFRVSDCKNLTDTGASPREIRDRVGHGMKMHETHYSIPTPTLSEPEPMDEDGPVEENIHYVGAGGIDVLN</sequence>
<evidence type="ECO:0000313" key="3">
    <source>
        <dbReference type="Proteomes" id="UP001212841"/>
    </source>
</evidence>
<evidence type="ECO:0000313" key="2">
    <source>
        <dbReference type="EMBL" id="KAJ3054129.1"/>
    </source>
</evidence>
<dbReference type="SUPFAM" id="SSF56349">
    <property type="entry name" value="DNA breaking-rejoining enzymes"/>
    <property type="match status" value="1"/>
</dbReference>
<comment type="caution">
    <text evidence="2">The sequence shown here is derived from an EMBL/GenBank/DDBJ whole genome shotgun (WGS) entry which is preliminary data.</text>
</comment>
<dbReference type="GO" id="GO:0003677">
    <property type="term" value="F:DNA binding"/>
    <property type="evidence" value="ECO:0007669"/>
    <property type="project" value="InterPro"/>
</dbReference>
<dbReference type="AlphaFoldDB" id="A0AAD5SIE9"/>
<dbReference type="Gene3D" id="1.10.443.10">
    <property type="entry name" value="Intergrase catalytic core"/>
    <property type="match status" value="1"/>
</dbReference>
<organism evidence="2 3">
    <name type="scientific">Rhizophlyctis rosea</name>
    <dbReference type="NCBI Taxonomy" id="64517"/>
    <lineage>
        <taxon>Eukaryota</taxon>
        <taxon>Fungi</taxon>
        <taxon>Fungi incertae sedis</taxon>
        <taxon>Chytridiomycota</taxon>
        <taxon>Chytridiomycota incertae sedis</taxon>
        <taxon>Chytridiomycetes</taxon>
        <taxon>Rhizophlyctidales</taxon>
        <taxon>Rhizophlyctidaceae</taxon>
        <taxon>Rhizophlyctis</taxon>
    </lineage>
</organism>
<keyword evidence="3" id="KW-1185">Reference proteome</keyword>
<protein>
    <submittedName>
        <fullName evidence="2">Uncharacterized protein</fullName>
    </submittedName>
</protein>
<dbReference type="GO" id="GO:0006310">
    <property type="term" value="P:DNA recombination"/>
    <property type="evidence" value="ECO:0007669"/>
    <property type="project" value="UniProtKB-KW"/>
</dbReference>
<keyword evidence="1" id="KW-0233">DNA recombination</keyword>
<dbReference type="Proteomes" id="UP001212841">
    <property type="component" value="Unassembled WGS sequence"/>
</dbReference>
<dbReference type="GO" id="GO:0015074">
    <property type="term" value="P:DNA integration"/>
    <property type="evidence" value="ECO:0007669"/>
    <property type="project" value="InterPro"/>
</dbReference>
<accession>A0AAD5SIE9</accession>
<name>A0AAD5SIE9_9FUNG</name>
<proteinExistence type="predicted"/>
<gene>
    <name evidence="2" type="ORF">HK097_002599</name>
</gene>
<dbReference type="InterPro" id="IPR013762">
    <property type="entry name" value="Integrase-like_cat_sf"/>
</dbReference>
<dbReference type="EMBL" id="JADGJD010000157">
    <property type="protein sequence ID" value="KAJ3054129.1"/>
    <property type="molecule type" value="Genomic_DNA"/>
</dbReference>